<comment type="caution">
    <text evidence="1">The sequence shown here is derived from an EMBL/GenBank/DDBJ whole genome shotgun (WGS) entry which is preliminary data.</text>
</comment>
<evidence type="ECO:0000313" key="1">
    <source>
        <dbReference type="EMBL" id="GLI23418.1"/>
    </source>
</evidence>
<dbReference type="Proteomes" id="UP001144397">
    <property type="component" value="Unassembled WGS sequence"/>
</dbReference>
<name>A0A9W6FMY2_XANFL</name>
<sequence length="149" mass="16603">MPQGIVMRVEIQFIGSAADMSAVAKAFLEGEPIPADCGASIQMFADDRLPAPERLSGPAEPTSQSRKRMIALQPDPNVREWTFEDLRQEVVRTIYATNDPTIVRMLLELKGVRTLREIPASEYIDVVLRLRSAVMDPARGIFRSYDAPS</sequence>
<reference evidence="1" key="1">
    <citation type="submission" date="2022-12" db="EMBL/GenBank/DDBJ databases">
        <title>Reference genome sequencing for broad-spectrum identification of bacterial and archaeal isolates by mass spectrometry.</title>
        <authorList>
            <person name="Sekiguchi Y."/>
            <person name="Tourlousse D.M."/>
        </authorList>
    </citation>
    <scope>NUCLEOTIDE SEQUENCE</scope>
    <source>
        <strain evidence="1">301</strain>
    </source>
</reference>
<proteinExistence type="predicted"/>
<organism evidence="1 2">
    <name type="scientific">Xanthobacter flavus</name>
    <dbReference type="NCBI Taxonomy" id="281"/>
    <lineage>
        <taxon>Bacteria</taxon>
        <taxon>Pseudomonadati</taxon>
        <taxon>Pseudomonadota</taxon>
        <taxon>Alphaproteobacteria</taxon>
        <taxon>Hyphomicrobiales</taxon>
        <taxon>Xanthobacteraceae</taxon>
        <taxon>Xanthobacter</taxon>
    </lineage>
</organism>
<accession>A0A9W6FMY2</accession>
<evidence type="ECO:0000313" key="2">
    <source>
        <dbReference type="Proteomes" id="UP001144397"/>
    </source>
</evidence>
<gene>
    <name evidence="1" type="ORF">XFLAVUS301_30920</name>
</gene>
<dbReference type="EMBL" id="BSDO01000004">
    <property type="protein sequence ID" value="GLI23418.1"/>
    <property type="molecule type" value="Genomic_DNA"/>
</dbReference>
<protein>
    <submittedName>
        <fullName evidence="1">Uncharacterized protein</fullName>
    </submittedName>
</protein>
<dbReference type="AlphaFoldDB" id="A0A9W6FMY2"/>